<evidence type="ECO:0000313" key="1">
    <source>
        <dbReference type="EMBL" id="KAJ4446395.1"/>
    </source>
</evidence>
<accession>A0ABQ8TIK3</accession>
<reference evidence="1 2" key="1">
    <citation type="journal article" date="2022" name="Allergy">
        <title>Genome assembly and annotation of Periplaneta americana reveal a comprehensive cockroach allergen profile.</title>
        <authorList>
            <person name="Wang L."/>
            <person name="Xiong Q."/>
            <person name="Saelim N."/>
            <person name="Wang L."/>
            <person name="Nong W."/>
            <person name="Wan A.T."/>
            <person name="Shi M."/>
            <person name="Liu X."/>
            <person name="Cao Q."/>
            <person name="Hui J.H.L."/>
            <person name="Sookrung N."/>
            <person name="Leung T.F."/>
            <person name="Tungtrongchitr A."/>
            <person name="Tsui S.K.W."/>
        </authorList>
    </citation>
    <scope>NUCLEOTIDE SEQUENCE [LARGE SCALE GENOMIC DNA]</scope>
    <source>
        <strain evidence="1">PWHHKU_190912</strain>
    </source>
</reference>
<keyword evidence="2" id="KW-1185">Reference proteome</keyword>
<proteinExistence type="predicted"/>
<dbReference type="EMBL" id="JAJSOF020000009">
    <property type="protein sequence ID" value="KAJ4446395.1"/>
    <property type="molecule type" value="Genomic_DNA"/>
</dbReference>
<sequence>MITNSPRGFRIAQLHEDLGLESIQSIIIRRITHLYDRYLQEQPNPLLNALGNYNIIGPHRRPKALLAN</sequence>
<organism evidence="1 2">
    <name type="scientific">Periplaneta americana</name>
    <name type="common">American cockroach</name>
    <name type="synonym">Blatta americana</name>
    <dbReference type="NCBI Taxonomy" id="6978"/>
    <lineage>
        <taxon>Eukaryota</taxon>
        <taxon>Metazoa</taxon>
        <taxon>Ecdysozoa</taxon>
        <taxon>Arthropoda</taxon>
        <taxon>Hexapoda</taxon>
        <taxon>Insecta</taxon>
        <taxon>Pterygota</taxon>
        <taxon>Neoptera</taxon>
        <taxon>Polyneoptera</taxon>
        <taxon>Dictyoptera</taxon>
        <taxon>Blattodea</taxon>
        <taxon>Blattoidea</taxon>
        <taxon>Blattidae</taxon>
        <taxon>Blattinae</taxon>
        <taxon>Periplaneta</taxon>
    </lineage>
</organism>
<dbReference type="Proteomes" id="UP001148838">
    <property type="component" value="Unassembled WGS sequence"/>
</dbReference>
<gene>
    <name evidence="1" type="ORF">ANN_13091</name>
</gene>
<name>A0ABQ8TIK3_PERAM</name>
<evidence type="ECO:0000313" key="2">
    <source>
        <dbReference type="Proteomes" id="UP001148838"/>
    </source>
</evidence>
<protein>
    <submittedName>
        <fullName evidence="1">Uncharacterized protein</fullName>
    </submittedName>
</protein>
<comment type="caution">
    <text evidence="1">The sequence shown here is derived from an EMBL/GenBank/DDBJ whole genome shotgun (WGS) entry which is preliminary data.</text>
</comment>